<evidence type="ECO:0000313" key="7">
    <source>
        <dbReference type="Proteomes" id="UP000467193"/>
    </source>
</evidence>
<keyword evidence="3" id="KW-0804">Transcription</keyword>
<dbReference type="InterPro" id="IPR001647">
    <property type="entry name" value="HTH_TetR"/>
</dbReference>
<dbReference type="InterPro" id="IPR009057">
    <property type="entry name" value="Homeodomain-like_sf"/>
</dbReference>
<dbReference type="KEGG" id="msei:MSEDJ_36260"/>
<evidence type="ECO:0000259" key="5">
    <source>
        <dbReference type="PROSITE" id="PS50977"/>
    </source>
</evidence>
<protein>
    <recommendedName>
        <fullName evidence="5">HTH tetR-type domain-containing protein</fullName>
    </recommendedName>
</protein>
<keyword evidence="7" id="KW-1185">Reference proteome</keyword>
<keyword evidence="1" id="KW-0805">Transcription regulation</keyword>
<dbReference type="AlphaFoldDB" id="A0A7I7QU36"/>
<dbReference type="PANTHER" id="PTHR30055:SF234">
    <property type="entry name" value="HTH-TYPE TRANSCRIPTIONAL REGULATOR BETI"/>
    <property type="match status" value="1"/>
</dbReference>
<dbReference type="Gene3D" id="1.10.357.10">
    <property type="entry name" value="Tetracycline Repressor, domain 2"/>
    <property type="match status" value="1"/>
</dbReference>
<dbReference type="Proteomes" id="UP000467193">
    <property type="component" value="Chromosome"/>
</dbReference>
<dbReference type="InterPro" id="IPR050109">
    <property type="entry name" value="HTH-type_TetR-like_transc_reg"/>
</dbReference>
<dbReference type="SUPFAM" id="SSF46689">
    <property type="entry name" value="Homeodomain-like"/>
    <property type="match status" value="1"/>
</dbReference>
<evidence type="ECO:0000313" key="6">
    <source>
        <dbReference type="EMBL" id="BBY29530.1"/>
    </source>
</evidence>
<sequence length="195" mass="21009">MPRPPDPDRRAQLLRAIVDHLERTGIDDLSLAPLAEAVGTSKRMLLYYFGDRGGLIAAAMEFSRPDVGQIFANVDTPERLAAASTDLWHALTRGAQRHRVRLLLQVLALSTTAPDTYGPYGRRAVEVVLDPITTAFRDAGFPADEAAVGATLVVSGLRGLCQDLLVTTERERVDAAAALLVHSAVFVDAAPAIDR</sequence>
<reference evidence="6 7" key="1">
    <citation type="journal article" date="2019" name="Emerg. Microbes Infect.">
        <title>Comprehensive subspecies identification of 175 nontuberculous mycobacteria species based on 7547 genomic profiles.</title>
        <authorList>
            <person name="Matsumoto Y."/>
            <person name="Kinjo T."/>
            <person name="Motooka D."/>
            <person name="Nabeya D."/>
            <person name="Jung N."/>
            <person name="Uechi K."/>
            <person name="Horii T."/>
            <person name="Iida T."/>
            <person name="Fujita J."/>
            <person name="Nakamura S."/>
        </authorList>
    </citation>
    <scope>NUCLEOTIDE SEQUENCE [LARGE SCALE GENOMIC DNA]</scope>
    <source>
        <strain evidence="6 7">JCM 17899</strain>
    </source>
</reference>
<evidence type="ECO:0000256" key="3">
    <source>
        <dbReference type="ARBA" id="ARBA00023163"/>
    </source>
</evidence>
<organism evidence="6 7">
    <name type="scientific">Mycolicibacterium sediminis</name>
    <dbReference type="NCBI Taxonomy" id="1286180"/>
    <lineage>
        <taxon>Bacteria</taxon>
        <taxon>Bacillati</taxon>
        <taxon>Actinomycetota</taxon>
        <taxon>Actinomycetes</taxon>
        <taxon>Mycobacteriales</taxon>
        <taxon>Mycobacteriaceae</taxon>
        <taxon>Mycolicibacterium</taxon>
    </lineage>
</organism>
<keyword evidence="2 4" id="KW-0238">DNA-binding</keyword>
<dbReference type="Pfam" id="PF00440">
    <property type="entry name" value="TetR_N"/>
    <property type="match status" value="1"/>
</dbReference>
<evidence type="ECO:0000256" key="2">
    <source>
        <dbReference type="ARBA" id="ARBA00023125"/>
    </source>
</evidence>
<dbReference type="PANTHER" id="PTHR30055">
    <property type="entry name" value="HTH-TYPE TRANSCRIPTIONAL REGULATOR RUTR"/>
    <property type="match status" value="1"/>
</dbReference>
<dbReference type="RefSeq" id="WP_163798380.1">
    <property type="nucleotide sequence ID" value="NZ_AP022588.1"/>
</dbReference>
<dbReference type="GO" id="GO:0003700">
    <property type="term" value="F:DNA-binding transcription factor activity"/>
    <property type="evidence" value="ECO:0007669"/>
    <property type="project" value="TreeGrafter"/>
</dbReference>
<feature type="domain" description="HTH tetR-type" evidence="5">
    <location>
        <begin position="7"/>
        <end position="67"/>
    </location>
</feature>
<evidence type="ECO:0000256" key="1">
    <source>
        <dbReference type="ARBA" id="ARBA00023015"/>
    </source>
</evidence>
<feature type="DNA-binding region" description="H-T-H motif" evidence="4">
    <location>
        <begin position="30"/>
        <end position="49"/>
    </location>
</feature>
<accession>A0A7I7QU36</accession>
<name>A0A7I7QU36_9MYCO</name>
<dbReference type="GO" id="GO:0000976">
    <property type="term" value="F:transcription cis-regulatory region binding"/>
    <property type="evidence" value="ECO:0007669"/>
    <property type="project" value="TreeGrafter"/>
</dbReference>
<dbReference type="PROSITE" id="PS50977">
    <property type="entry name" value="HTH_TETR_2"/>
    <property type="match status" value="1"/>
</dbReference>
<evidence type="ECO:0000256" key="4">
    <source>
        <dbReference type="PROSITE-ProRule" id="PRU00335"/>
    </source>
</evidence>
<proteinExistence type="predicted"/>
<gene>
    <name evidence="6" type="ORF">MSEDJ_36260</name>
</gene>
<dbReference type="EMBL" id="AP022588">
    <property type="protein sequence ID" value="BBY29530.1"/>
    <property type="molecule type" value="Genomic_DNA"/>
</dbReference>